<dbReference type="RefSeq" id="WP_068822934.1">
    <property type="nucleotide sequence ID" value="NZ_LWHJ01000029.1"/>
</dbReference>
<dbReference type="Proteomes" id="UP000078459">
    <property type="component" value="Unassembled WGS sequence"/>
</dbReference>
<protein>
    <recommendedName>
        <fullName evidence="3">Glycosyl transferase family 1 domain-containing protein</fullName>
    </recommendedName>
</protein>
<evidence type="ECO:0000313" key="2">
    <source>
        <dbReference type="Proteomes" id="UP000078459"/>
    </source>
</evidence>
<dbReference type="STRING" id="1826909.A5893_12085"/>
<keyword evidence="2" id="KW-1185">Reference proteome</keyword>
<dbReference type="SUPFAM" id="SSF53756">
    <property type="entry name" value="UDP-Glycosyltransferase/glycogen phosphorylase"/>
    <property type="match status" value="1"/>
</dbReference>
<name>A0A179DCL2_9SPHI</name>
<reference evidence="1 2" key="2">
    <citation type="submission" date="2016-06" db="EMBL/GenBank/DDBJ databases">
        <title>Pedobacter psychrophilus sp. nov., isolated from Antarctic fragmentary rock.</title>
        <authorList>
            <person name="Svec P."/>
        </authorList>
    </citation>
    <scope>NUCLEOTIDE SEQUENCE [LARGE SCALE GENOMIC DNA]</scope>
    <source>
        <strain evidence="1 2">CCM 8644</strain>
    </source>
</reference>
<gene>
    <name evidence="1" type="ORF">A5893_12085</name>
</gene>
<accession>A0A179DCL2</accession>
<comment type="caution">
    <text evidence="1">The sequence shown here is derived from an EMBL/GenBank/DDBJ whole genome shotgun (WGS) entry which is preliminary data.</text>
</comment>
<evidence type="ECO:0000313" key="1">
    <source>
        <dbReference type="EMBL" id="OAQ38781.1"/>
    </source>
</evidence>
<reference evidence="1 2" key="1">
    <citation type="submission" date="2016-04" db="EMBL/GenBank/DDBJ databases">
        <authorList>
            <person name="Evans L.H."/>
            <person name="Alamgir A."/>
            <person name="Owens N."/>
            <person name="Weber N.D."/>
            <person name="Virtaneva K."/>
            <person name="Barbian K."/>
            <person name="Babar A."/>
            <person name="Rosenke K."/>
        </authorList>
    </citation>
    <scope>NUCLEOTIDE SEQUENCE [LARGE SCALE GENOMIC DNA]</scope>
    <source>
        <strain evidence="1 2">CCM 8644</strain>
    </source>
</reference>
<organism evidence="1 2">
    <name type="scientific">Pedobacter psychrophilus</name>
    <dbReference type="NCBI Taxonomy" id="1826909"/>
    <lineage>
        <taxon>Bacteria</taxon>
        <taxon>Pseudomonadati</taxon>
        <taxon>Bacteroidota</taxon>
        <taxon>Sphingobacteriia</taxon>
        <taxon>Sphingobacteriales</taxon>
        <taxon>Sphingobacteriaceae</taxon>
        <taxon>Pedobacter</taxon>
    </lineage>
</organism>
<evidence type="ECO:0008006" key="3">
    <source>
        <dbReference type="Google" id="ProtNLM"/>
    </source>
</evidence>
<dbReference type="OrthoDB" id="9794575at2"/>
<dbReference type="AlphaFoldDB" id="A0A179DCL2"/>
<dbReference type="EMBL" id="LWHJ01000029">
    <property type="protein sequence ID" value="OAQ38781.1"/>
    <property type="molecule type" value="Genomic_DNA"/>
</dbReference>
<proteinExistence type="predicted"/>
<dbReference type="Gene3D" id="3.40.50.2000">
    <property type="entry name" value="Glycogen Phosphorylase B"/>
    <property type="match status" value="2"/>
</dbReference>
<sequence>MVSNNDKKEIIFILPYLDVNTTSAERFKSFIAAFEENKQFILRIIIIDYNLERSFFSGLEINNSNAPFSNKFCENIKPKLNFIQKLGFRFLKSGEKKKWRLLQLLHLLVYKTDIFYPGNISIQKRSNTGFIFSSGSHFSFFSTASQIAKNLRFDIILDYRDPWTYGYTAIDGKEWVQKSKYFFGRIKEIRYIKQAQFITTVSESLKNFFPVKFHNKILVLPNGSNYTNHHVINETPKNAFNIVYVGTIYNDQLRENIFFHALNKFIKNKDLSQISLKFIGSSQNSNLIKMIKNFKLEEITEITPRLNNNQVLNYLNNASIFLQFKYGNRNDVISSKQAEYLMFRRPILLPISDNGDIAESILKYKAGYVCESESQIIDTLELLWEKFKNGENLFINQPQEFIESISRKKIAEDFARLLTEN</sequence>